<comment type="function">
    <text evidence="10">Part of the binding-protein-dependent transport system for molybdenum; probably responsible for the translocation of the substrate across the membrane.</text>
</comment>
<feature type="transmembrane region" description="Helical" evidence="9">
    <location>
        <begin position="46"/>
        <end position="68"/>
    </location>
</feature>
<comment type="similarity">
    <text evidence="2 10">Belongs to the binding-protein-dependent transport system permease family. CysTW subfamily.</text>
</comment>
<evidence type="ECO:0000256" key="3">
    <source>
        <dbReference type="ARBA" id="ARBA00022448"/>
    </source>
</evidence>
<dbReference type="GO" id="GO:0015098">
    <property type="term" value="F:molybdate ion transmembrane transporter activity"/>
    <property type="evidence" value="ECO:0007669"/>
    <property type="project" value="UniProtKB-UniRule"/>
</dbReference>
<dbReference type="Proteomes" id="UP000177894">
    <property type="component" value="Chromosome"/>
</dbReference>
<evidence type="ECO:0000256" key="6">
    <source>
        <dbReference type="ARBA" id="ARBA00022692"/>
    </source>
</evidence>
<dbReference type="InterPro" id="IPR035906">
    <property type="entry name" value="MetI-like_sf"/>
</dbReference>
<feature type="transmembrane region" description="Helical" evidence="9">
    <location>
        <begin position="193"/>
        <end position="214"/>
    </location>
</feature>
<comment type="subcellular location">
    <subcellularLocation>
        <location evidence="1 9">Cell membrane</location>
        <topology evidence="1 9">Multi-pass membrane protein</topology>
    </subcellularLocation>
</comment>
<evidence type="ECO:0000256" key="1">
    <source>
        <dbReference type="ARBA" id="ARBA00004651"/>
    </source>
</evidence>
<dbReference type="GO" id="GO:0005886">
    <property type="term" value="C:plasma membrane"/>
    <property type="evidence" value="ECO:0007669"/>
    <property type="project" value="UniProtKB-SubCell"/>
</dbReference>
<dbReference type="NCBIfam" id="TIGR02141">
    <property type="entry name" value="modB_ABC"/>
    <property type="match status" value="1"/>
</dbReference>
<evidence type="ECO:0000256" key="10">
    <source>
        <dbReference type="RuleBase" id="RU365097"/>
    </source>
</evidence>
<dbReference type="PROSITE" id="PS50928">
    <property type="entry name" value="ABC_TM1"/>
    <property type="match status" value="1"/>
</dbReference>
<evidence type="ECO:0000313" key="14">
    <source>
        <dbReference type="Proteomes" id="UP000177894"/>
    </source>
</evidence>
<feature type="transmembrane region" description="Helical" evidence="9">
    <location>
        <begin position="132"/>
        <end position="154"/>
    </location>
</feature>
<dbReference type="InterPro" id="IPR000515">
    <property type="entry name" value="MetI-like"/>
</dbReference>
<dbReference type="EMBL" id="CP020559">
    <property type="protein sequence ID" value="ARE87020.1"/>
    <property type="molecule type" value="Genomic_DNA"/>
</dbReference>
<dbReference type="SUPFAM" id="SSF161098">
    <property type="entry name" value="MetI-like"/>
    <property type="match status" value="1"/>
</dbReference>
<evidence type="ECO:0000256" key="5">
    <source>
        <dbReference type="ARBA" id="ARBA00022505"/>
    </source>
</evidence>
<proteinExistence type="inferred from homology"/>
<dbReference type="Pfam" id="PF00528">
    <property type="entry name" value="BPD_transp_1"/>
    <property type="match status" value="1"/>
</dbReference>
<name>A0AAC9RMI9_9CLOT</name>
<keyword evidence="7 9" id="KW-1133">Transmembrane helix</keyword>
<evidence type="ECO:0000313" key="15">
    <source>
        <dbReference type="Proteomes" id="UP000192478"/>
    </source>
</evidence>
<feature type="transmembrane region" description="Helical" evidence="9">
    <location>
        <begin position="80"/>
        <end position="104"/>
    </location>
</feature>
<keyword evidence="8 9" id="KW-0472">Membrane</keyword>
<keyword evidence="6 9" id="KW-0812">Transmembrane</keyword>
<evidence type="ECO:0000313" key="13">
    <source>
        <dbReference type="EMBL" id="ARE87020.1"/>
    </source>
</evidence>
<feature type="transmembrane region" description="Helical" evidence="9">
    <location>
        <begin position="15"/>
        <end position="34"/>
    </location>
</feature>
<evidence type="ECO:0000256" key="7">
    <source>
        <dbReference type="ARBA" id="ARBA00022989"/>
    </source>
</evidence>
<feature type="domain" description="ABC transmembrane type-1" evidence="11">
    <location>
        <begin position="8"/>
        <end position="211"/>
    </location>
</feature>
<dbReference type="KEGG" id="cfm:BJL90_12450"/>
<dbReference type="PANTHER" id="PTHR30183">
    <property type="entry name" value="MOLYBDENUM TRANSPORT SYSTEM PERMEASE PROTEIN MODB"/>
    <property type="match status" value="1"/>
</dbReference>
<keyword evidence="3 9" id="KW-0813">Transport</keyword>
<dbReference type="AlphaFoldDB" id="A0AAC9RMI9"/>
<keyword evidence="5 10" id="KW-0500">Molybdenum</keyword>
<keyword evidence="14" id="KW-1185">Reference proteome</keyword>
<dbReference type="CDD" id="cd06261">
    <property type="entry name" value="TM_PBP2"/>
    <property type="match status" value="1"/>
</dbReference>
<evidence type="ECO:0000256" key="8">
    <source>
        <dbReference type="ARBA" id="ARBA00023136"/>
    </source>
</evidence>
<dbReference type="PANTHER" id="PTHR30183:SF3">
    <property type="entry name" value="MOLYBDENUM TRANSPORT SYSTEM PERMEASE PROTEIN MODB"/>
    <property type="match status" value="1"/>
</dbReference>
<evidence type="ECO:0000259" key="11">
    <source>
        <dbReference type="PROSITE" id="PS50928"/>
    </source>
</evidence>
<protein>
    <recommendedName>
        <fullName evidence="10">Molybdenum transport system permease</fullName>
    </recommendedName>
</protein>
<evidence type="ECO:0000313" key="12">
    <source>
        <dbReference type="EMBL" id="AOY76600.1"/>
    </source>
</evidence>
<keyword evidence="4 10" id="KW-1003">Cell membrane</keyword>
<sequence>MVFDLSPLWISAKTAFVATFFTFVLGIAAAKWMMGYQGRIKGFIDGVFTLPLVLPPTVVGFFLLLVFGKNGVIGKLLLRFGTTIIFSWPATVIAAVVVAFPLMYKTTRGALEQIDKNLIYAARTLGVSEWEIFWRIMLPLAWPGIAAGSILAFARALGEFGATLMIAGNIPGRTQTIPLAIFFAAQGGDMEQALIWVLLIVTISLAIVFFMNFWSEKQYKFINGFRGKA</sequence>
<reference evidence="12 14" key="1">
    <citation type="submission" date="2016-10" db="EMBL/GenBank/DDBJ databases">
        <title>Complete Genome Sequence of Acetogen Clostridium formicoaceticum ATCC 27076.</title>
        <authorList>
            <person name="Bao T."/>
            <person name="Cheng C."/>
            <person name="Zhao J."/>
            <person name="Yang S.-T."/>
            <person name="Wang J."/>
            <person name="Wang M."/>
        </authorList>
    </citation>
    <scope>NUCLEOTIDE SEQUENCE [LARGE SCALE GENOMIC DNA]</scope>
    <source>
        <strain evidence="12 14">ATCC 27076</strain>
    </source>
</reference>
<evidence type="ECO:0000256" key="2">
    <source>
        <dbReference type="ARBA" id="ARBA00007069"/>
    </source>
</evidence>
<dbReference type="RefSeq" id="WP_070968436.1">
    <property type="nucleotide sequence ID" value="NZ_CP017603.1"/>
</dbReference>
<dbReference type="InterPro" id="IPR011867">
    <property type="entry name" value="ModB_ABC"/>
</dbReference>
<evidence type="ECO:0000256" key="9">
    <source>
        <dbReference type="RuleBase" id="RU363032"/>
    </source>
</evidence>
<dbReference type="EMBL" id="CP017603">
    <property type="protein sequence ID" value="AOY76600.1"/>
    <property type="molecule type" value="Genomic_DNA"/>
</dbReference>
<evidence type="ECO:0000256" key="4">
    <source>
        <dbReference type="ARBA" id="ARBA00022475"/>
    </source>
</evidence>
<dbReference type="Gene3D" id="1.10.3720.10">
    <property type="entry name" value="MetI-like"/>
    <property type="match status" value="1"/>
</dbReference>
<accession>A0AAC9RMI9</accession>
<dbReference type="Proteomes" id="UP000192478">
    <property type="component" value="Chromosome"/>
</dbReference>
<gene>
    <name evidence="13" type="primary">modB</name>
    <name evidence="12" type="ORF">BJL90_12450</name>
    <name evidence="13" type="ORF">CLFO_14050</name>
</gene>
<reference evidence="13 15" key="2">
    <citation type="submission" date="2017-03" db="EMBL/GenBank/DDBJ databases">
        <title>Complete sequence of Clostridium formicaceticum DSM 92.</title>
        <authorList>
            <person name="Poehlein A."/>
            <person name="Karl M."/>
            <person name="Bengelsdorf F.R."/>
            <person name="Duerre P."/>
            <person name="Daniel R."/>
        </authorList>
    </citation>
    <scope>NUCLEOTIDE SEQUENCE [LARGE SCALE GENOMIC DNA]</scope>
    <source>
        <strain evidence="13 15">DSM 92</strain>
    </source>
</reference>
<organism evidence="13 15">
    <name type="scientific">Clostridium formicaceticum</name>
    <dbReference type="NCBI Taxonomy" id="1497"/>
    <lineage>
        <taxon>Bacteria</taxon>
        <taxon>Bacillati</taxon>
        <taxon>Bacillota</taxon>
        <taxon>Clostridia</taxon>
        <taxon>Eubacteriales</taxon>
        <taxon>Clostridiaceae</taxon>
        <taxon>Clostridium</taxon>
    </lineage>
</organism>